<dbReference type="PANTHER" id="PTHR42878">
    <property type="entry name" value="TWO-COMPONENT HISTIDINE KINASE"/>
    <property type="match status" value="1"/>
</dbReference>
<proteinExistence type="predicted"/>
<dbReference type="PROSITE" id="PS50109">
    <property type="entry name" value="HIS_KIN"/>
    <property type="match status" value="1"/>
</dbReference>
<feature type="transmembrane region" description="Helical" evidence="6">
    <location>
        <begin position="182"/>
        <end position="203"/>
    </location>
</feature>
<dbReference type="FunFam" id="1.10.287.130:FF:000101">
    <property type="entry name" value="Sensor histidine kinase"/>
    <property type="match status" value="1"/>
</dbReference>
<dbReference type="InterPro" id="IPR005467">
    <property type="entry name" value="His_kinase_dom"/>
</dbReference>
<dbReference type="InterPro" id="IPR003018">
    <property type="entry name" value="GAF"/>
</dbReference>
<dbReference type="InterPro" id="IPR024478">
    <property type="entry name" value="HlyB_4HB_MCP"/>
</dbReference>
<keyword evidence="5" id="KW-0418">Kinase</keyword>
<dbReference type="EMBL" id="CAADHO010000003">
    <property type="protein sequence ID" value="VFQ44629.1"/>
    <property type="molecule type" value="Genomic_DNA"/>
</dbReference>
<name>A0A4U8YN63_9BACT</name>
<comment type="catalytic activity">
    <reaction evidence="1">
        <text>ATP + protein L-histidine = ADP + protein N-phospho-L-histidine.</text>
        <dbReference type="EC" id="2.7.13.3"/>
    </reaction>
</comment>
<dbReference type="FunFam" id="3.30.565.10:FF:000006">
    <property type="entry name" value="Sensor histidine kinase WalK"/>
    <property type="match status" value="1"/>
</dbReference>
<dbReference type="Gene3D" id="1.10.287.130">
    <property type="match status" value="1"/>
</dbReference>
<gene>
    <name evidence="8" type="ORF">MSL71_22780</name>
</gene>
<evidence type="ECO:0000256" key="2">
    <source>
        <dbReference type="ARBA" id="ARBA00012438"/>
    </source>
</evidence>
<dbReference type="InterPro" id="IPR003594">
    <property type="entry name" value="HATPase_dom"/>
</dbReference>
<dbReference type="InterPro" id="IPR050351">
    <property type="entry name" value="BphY/WalK/GraS-like"/>
</dbReference>
<keyword evidence="6" id="KW-0812">Transmembrane</keyword>
<dbReference type="Pfam" id="PF13185">
    <property type="entry name" value="GAF_2"/>
    <property type="match status" value="1"/>
</dbReference>
<dbReference type="AlphaFoldDB" id="A0A4U8YN63"/>
<dbReference type="Gene3D" id="3.30.450.40">
    <property type="match status" value="1"/>
</dbReference>
<dbReference type="InterPro" id="IPR003661">
    <property type="entry name" value="HisK_dim/P_dom"/>
</dbReference>
<evidence type="ECO:0000256" key="6">
    <source>
        <dbReference type="SAM" id="Phobius"/>
    </source>
</evidence>
<sequence length="638" mass="70570">MKGTAAISRGGAKVTEGTAIVIGSRLFLAFLCVICFMVCLGLVGVYNVKNVMRTVEHADDRILELKMIQGRLNHARIYIYDLVSPGDREQIDRIKAQFNADMDSISETIDSYGLPRDTFDSARATYNRIIRLTYGEAGMHADKVLRTLSKIEHERLSLLFDEKVSAVIARLQSRISSAYHRAIVLTVVLCSMALVTLTAWVFFLGKLLAERKRAEEMQHRYLERLDLLHRMDQSILGVRSPDAVAQAAMHHILHMVPCDRATIVTFDEEMGTGTLQAMYSRQETEIDVGLCMPLSSFYVSSAMTRGEPLVMEDMATSEQDSHGARKLALRGIRSCAGVPMVIEGRMIGAIYVGKERPGGFLSEHLDIVTEAANSLATVIYHAQLHAEILTNAGELEMRVETRTRELAAANRALMAANRELEAFSYSVSHDLRAPLRRIDGFCQALEEDHGARLDAEGTAYLGRVRKAARHMAGLIDDILHLARVTRCEMVTEPLNLSSLAVSTHKELERQQPGRVVALTVAPGVSGQGDPRLIHILFANLMGNAWKFTARKENAAIEFGVSGARTHGKPVYFFKDNGVGFDMKGQDKLFRPFQRLHSGDEFQGSGVGLATAQRIVHRHGGTIWAESAPGNGAAFYFTL</sequence>
<dbReference type="SUPFAM" id="SSF55874">
    <property type="entry name" value="ATPase domain of HSP90 chaperone/DNA topoisomerase II/histidine kinase"/>
    <property type="match status" value="1"/>
</dbReference>
<dbReference type="SMART" id="SM00388">
    <property type="entry name" value="HisKA"/>
    <property type="match status" value="1"/>
</dbReference>
<keyword evidence="6" id="KW-1133">Transmembrane helix</keyword>
<dbReference type="Pfam" id="PF12729">
    <property type="entry name" value="4HB_MCP_1"/>
    <property type="match status" value="1"/>
</dbReference>
<dbReference type="GO" id="GO:0030295">
    <property type="term" value="F:protein kinase activator activity"/>
    <property type="evidence" value="ECO:0007669"/>
    <property type="project" value="TreeGrafter"/>
</dbReference>
<organism evidence="8 9">
    <name type="scientific">Desulfoluna butyratoxydans</name>
    <dbReference type="NCBI Taxonomy" id="231438"/>
    <lineage>
        <taxon>Bacteria</taxon>
        <taxon>Pseudomonadati</taxon>
        <taxon>Thermodesulfobacteriota</taxon>
        <taxon>Desulfobacteria</taxon>
        <taxon>Desulfobacterales</taxon>
        <taxon>Desulfolunaceae</taxon>
        <taxon>Desulfoluna</taxon>
    </lineage>
</organism>
<dbReference type="GO" id="GO:0007234">
    <property type="term" value="P:osmosensory signaling via phosphorelay pathway"/>
    <property type="evidence" value="ECO:0007669"/>
    <property type="project" value="TreeGrafter"/>
</dbReference>
<dbReference type="GO" id="GO:0000156">
    <property type="term" value="F:phosphorelay response regulator activity"/>
    <property type="evidence" value="ECO:0007669"/>
    <property type="project" value="TreeGrafter"/>
</dbReference>
<evidence type="ECO:0000313" key="9">
    <source>
        <dbReference type="Proteomes" id="UP000507962"/>
    </source>
</evidence>
<dbReference type="SUPFAM" id="SSF47384">
    <property type="entry name" value="Homodimeric domain of signal transducing histidine kinase"/>
    <property type="match status" value="1"/>
</dbReference>
<keyword evidence="9" id="KW-1185">Reference proteome</keyword>
<dbReference type="Pfam" id="PF00512">
    <property type="entry name" value="HisKA"/>
    <property type="match status" value="1"/>
</dbReference>
<evidence type="ECO:0000256" key="1">
    <source>
        <dbReference type="ARBA" id="ARBA00000085"/>
    </source>
</evidence>
<accession>A0A4U8YN63</accession>
<dbReference type="InterPro" id="IPR004358">
    <property type="entry name" value="Sig_transdc_His_kin-like_C"/>
</dbReference>
<dbReference type="InterPro" id="IPR036097">
    <property type="entry name" value="HisK_dim/P_sf"/>
</dbReference>
<keyword evidence="3" id="KW-0597">Phosphoprotein</keyword>
<evidence type="ECO:0000256" key="3">
    <source>
        <dbReference type="ARBA" id="ARBA00022553"/>
    </source>
</evidence>
<dbReference type="GO" id="GO:0000155">
    <property type="term" value="F:phosphorelay sensor kinase activity"/>
    <property type="evidence" value="ECO:0007669"/>
    <property type="project" value="InterPro"/>
</dbReference>
<dbReference type="Pfam" id="PF02518">
    <property type="entry name" value="HATPase_c"/>
    <property type="match status" value="1"/>
</dbReference>
<evidence type="ECO:0000256" key="4">
    <source>
        <dbReference type="ARBA" id="ARBA00022679"/>
    </source>
</evidence>
<dbReference type="InterPro" id="IPR036890">
    <property type="entry name" value="HATPase_C_sf"/>
</dbReference>
<feature type="domain" description="Histidine kinase" evidence="7">
    <location>
        <begin position="426"/>
        <end position="638"/>
    </location>
</feature>
<dbReference type="Gene3D" id="3.30.565.10">
    <property type="entry name" value="Histidine kinase-like ATPase, C-terminal domain"/>
    <property type="match status" value="1"/>
</dbReference>
<dbReference type="InterPro" id="IPR029016">
    <property type="entry name" value="GAF-like_dom_sf"/>
</dbReference>
<evidence type="ECO:0000259" key="7">
    <source>
        <dbReference type="PROSITE" id="PS50109"/>
    </source>
</evidence>
<evidence type="ECO:0000256" key="5">
    <source>
        <dbReference type="ARBA" id="ARBA00022777"/>
    </source>
</evidence>
<feature type="transmembrane region" description="Helical" evidence="6">
    <location>
        <begin position="26"/>
        <end position="48"/>
    </location>
</feature>
<dbReference type="SMART" id="SM00387">
    <property type="entry name" value="HATPase_c"/>
    <property type="match status" value="1"/>
</dbReference>
<dbReference type="SUPFAM" id="SSF55781">
    <property type="entry name" value="GAF domain-like"/>
    <property type="match status" value="1"/>
</dbReference>
<protein>
    <recommendedName>
        <fullName evidence="2">histidine kinase</fullName>
        <ecNumber evidence="2">2.7.13.3</ecNumber>
    </recommendedName>
</protein>
<keyword evidence="4" id="KW-0808">Transferase</keyword>
<evidence type="ECO:0000313" key="8">
    <source>
        <dbReference type="EMBL" id="VFQ44629.1"/>
    </source>
</evidence>
<dbReference type="EC" id="2.7.13.3" evidence="2"/>
<keyword evidence="6" id="KW-0472">Membrane</keyword>
<dbReference type="Proteomes" id="UP000507962">
    <property type="component" value="Unassembled WGS sequence"/>
</dbReference>
<dbReference type="CDD" id="cd00082">
    <property type="entry name" value="HisKA"/>
    <property type="match status" value="1"/>
</dbReference>
<dbReference type="PANTHER" id="PTHR42878:SF15">
    <property type="entry name" value="BACTERIOPHYTOCHROME"/>
    <property type="match status" value="1"/>
</dbReference>
<reference evidence="8 9" key="1">
    <citation type="submission" date="2019-03" db="EMBL/GenBank/DDBJ databases">
        <authorList>
            <person name="Nijsse B."/>
        </authorList>
    </citation>
    <scope>NUCLEOTIDE SEQUENCE [LARGE SCALE GENOMIC DNA]</scope>
    <source>
        <strain evidence="8">Desulfoluna butyratoxydans MSL71</strain>
    </source>
</reference>
<dbReference type="SMART" id="SM00065">
    <property type="entry name" value="GAF"/>
    <property type="match status" value="1"/>
</dbReference>
<dbReference type="PRINTS" id="PR00344">
    <property type="entry name" value="BCTRLSENSOR"/>
</dbReference>